<evidence type="ECO:0000313" key="2">
    <source>
        <dbReference type="EMBL" id="PDH32133.1"/>
    </source>
</evidence>
<proteinExistence type="predicted"/>
<organism evidence="2 3">
    <name type="scientific">OM182 bacterium MED-G28</name>
    <dbReference type="NCBI Taxonomy" id="1986256"/>
    <lineage>
        <taxon>Bacteria</taxon>
        <taxon>Pseudomonadati</taxon>
        <taxon>Pseudomonadota</taxon>
        <taxon>Gammaproteobacteria</taxon>
        <taxon>OMG group</taxon>
        <taxon>OM182 clade</taxon>
    </lineage>
</organism>
<dbReference type="AlphaFoldDB" id="A0A2A5W776"/>
<gene>
    <name evidence="2" type="ORF">CNF02_12960</name>
</gene>
<evidence type="ECO:0000256" key="1">
    <source>
        <dbReference type="SAM" id="SignalP"/>
    </source>
</evidence>
<dbReference type="EMBL" id="NTJZ01000022">
    <property type="protein sequence ID" value="PDH32133.1"/>
    <property type="molecule type" value="Genomic_DNA"/>
</dbReference>
<sequence length="124" mass="13954">MNKLITTAFLMVLANVSYGQDVETLNPVDLQPYIKSKVEYPASELFYAQLVNLMGCPIENMQTYWYPAANPSQHRGDGFPVTVKCDNRDPREYSCIFNPTGGLICLNDQGLPEGYAQLVRNNSR</sequence>
<protein>
    <submittedName>
        <fullName evidence="2">Uncharacterized protein</fullName>
    </submittedName>
</protein>
<feature type="signal peptide" evidence="1">
    <location>
        <begin position="1"/>
        <end position="19"/>
    </location>
</feature>
<keyword evidence="1" id="KW-0732">Signal</keyword>
<evidence type="ECO:0000313" key="3">
    <source>
        <dbReference type="Proteomes" id="UP000219329"/>
    </source>
</evidence>
<dbReference type="Proteomes" id="UP000219329">
    <property type="component" value="Unassembled WGS sequence"/>
</dbReference>
<reference evidence="2 3" key="1">
    <citation type="submission" date="2017-08" db="EMBL/GenBank/DDBJ databases">
        <title>Fine stratification of microbial communities through a metagenomic profile of the photic zone.</title>
        <authorList>
            <person name="Haro-Moreno J.M."/>
            <person name="Lopez-Perez M."/>
            <person name="De La Torre J."/>
            <person name="Picazo A."/>
            <person name="Camacho A."/>
            <person name="Rodriguez-Valera F."/>
        </authorList>
    </citation>
    <scope>NUCLEOTIDE SEQUENCE [LARGE SCALE GENOMIC DNA]</scope>
    <source>
        <strain evidence="2">MED-G28</strain>
    </source>
</reference>
<comment type="caution">
    <text evidence="2">The sequence shown here is derived from an EMBL/GenBank/DDBJ whole genome shotgun (WGS) entry which is preliminary data.</text>
</comment>
<name>A0A2A5W776_9GAMM</name>
<accession>A0A2A5W776</accession>
<feature type="chain" id="PRO_5012043217" evidence="1">
    <location>
        <begin position="20"/>
        <end position="124"/>
    </location>
</feature>